<evidence type="ECO:0000313" key="5">
    <source>
        <dbReference type="Proteomes" id="UP000271678"/>
    </source>
</evidence>
<feature type="compositionally biased region" description="Basic and acidic residues" evidence="2">
    <location>
        <begin position="373"/>
        <end position="386"/>
    </location>
</feature>
<dbReference type="Proteomes" id="UP000271678">
    <property type="component" value="Unassembled WGS sequence"/>
</dbReference>
<evidence type="ECO:0000313" key="4">
    <source>
        <dbReference type="EMBL" id="RNI23181.1"/>
    </source>
</evidence>
<protein>
    <submittedName>
        <fullName evidence="4">HNH endonuclease</fullName>
    </submittedName>
</protein>
<feature type="region of interest" description="Disordered" evidence="2">
    <location>
        <begin position="373"/>
        <end position="393"/>
    </location>
</feature>
<keyword evidence="4" id="KW-0378">Hydrolase</keyword>
<dbReference type="GO" id="GO:0008270">
    <property type="term" value="F:zinc ion binding"/>
    <property type="evidence" value="ECO:0007669"/>
    <property type="project" value="InterPro"/>
</dbReference>
<name>A0A3M9MC95_9MICO</name>
<dbReference type="SMART" id="SM00507">
    <property type="entry name" value="HNHc"/>
    <property type="match status" value="1"/>
</dbReference>
<dbReference type="GO" id="GO:0003676">
    <property type="term" value="F:nucleic acid binding"/>
    <property type="evidence" value="ECO:0007669"/>
    <property type="project" value="InterPro"/>
</dbReference>
<sequence length="536" mass="57616">MGGRPRAGSRRRAQPSTVEASGRLMPRQRTQPSTVEASGPPPHGLCTTWPKRGGCAQQIVAKTVAFKQDSGILEHMDDTTGNSTGDGRAVFSTAVVSAFRERLTAPITVGSDTDLLAELRALEEVKNAISARQARITVHLHEQQTSRDVPRGIDAAETARLVGSQVALARRCSPHLGSRLLGLARAVVEEMPHTLAALSCGVISEWDATTLCRETACLTKEDRAVVDAGVADQLGVVSHRRLEATAREHAYRADPATITARRARAETQRRVTLRPAPDCMTQLTALLPVKDGVACYAALTTAVTESRADPGDDRSQGQVMADTLTERVTGRSRADGVDIQVNLLMPVDTLTGDTPAHLPGYGPIPADLARQLVDHPDTGKGKDTRKGSGTGTSKAVRVQVRRLFTHPGTGDLIGMESRARTYPGLLAHLIRLRDQTCRTPYCNGKIRHIDHIRSVATGGTTTERDGQGLCERCNYLKEHPDYTVTGDAGETTTSTGGLVATSHPPCPPGLPPPTHSYSERTLIDFIWVEGIYREAS</sequence>
<evidence type="ECO:0000256" key="2">
    <source>
        <dbReference type="SAM" id="MobiDB-lite"/>
    </source>
</evidence>
<evidence type="ECO:0000259" key="3">
    <source>
        <dbReference type="SMART" id="SM00507"/>
    </source>
</evidence>
<dbReference type="Pfam" id="PF02720">
    <property type="entry name" value="DUF222"/>
    <property type="match status" value="1"/>
</dbReference>
<dbReference type="InterPro" id="IPR002711">
    <property type="entry name" value="HNH"/>
</dbReference>
<reference evidence="4 5" key="1">
    <citation type="submission" date="2018-11" db="EMBL/GenBank/DDBJ databases">
        <title>Draft genome of Simplicispira Flexivirga sp. BO-16.</title>
        <authorList>
            <person name="Im W.T."/>
        </authorList>
    </citation>
    <scope>NUCLEOTIDE SEQUENCE [LARGE SCALE GENOMIC DNA]</scope>
    <source>
        <strain evidence="4 5">BO-16</strain>
    </source>
</reference>
<feature type="domain" description="HNH nuclease" evidence="3">
    <location>
        <begin position="425"/>
        <end position="475"/>
    </location>
</feature>
<dbReference type="AlphaFoldDB" id="A0A3M9MC95"/>
<comment type="caution">
    <text evidence="4">The sequence shown here is derived from an EMBL/GenBank/DDBJ whole genome shotgun (WGS) entry which is preliminary data.</text>
</comment>
<dbReference type="InterPro" id="IPR003615">
    <property type="entry name" value="HNH_nuc"/>
</dbReference>
<keyword evidence="5" id="KW-1185">Reference proteome</keyword>
<dbReference type="Gene3D" id="1.10.30.50">
    <property type="match status" value="1"/>
</dbReference>
<comment type="similarity">
    <text evidence="1">Belongs to the Rv1128c/1148c/1588c/1702c/1945/3466 family.</text>
</comment>
<keyword evidence="4" id="KW-0540">Nuclease</keyword>
<organism evidence="4 5">
    <name type="scientific">Flexivirga caeni</name>
    <dbReference type="NCBI Taxonomy" id="2294115"/>
    <lineage>
        <taxon>Bacteria</taxon>
        <taxon>Bacillati</taxon>
        <taxon>Actinomycetota</taxon>
        <taxon>Actinomycetes</taxon>
        <taxon>Micrococcales</taxon>
        <taxon>Dermacoccaceae</taxon>
        <taxon>Flexivirga</taxon>
    </lineage>
</organism>
<keyword evidence="4" id="KW-0255">Endonuclease</keyword>
<dbReference type="CDD" id="cd00085">
    <property type="entry name" value="HNHc"/>
    <property type="match status" value="1"/>
</dbReference>
<gene>
    <name evidence="4" type="ORF">EFY87_07020</name>
</gene>
<evidence type="ECO:0000256" key="1">
    <source>
        <dbReference type="ARBA" id="ARBA00023450"/>
    </source>
</evidence>
<dbReference type="Pfam" id="PF01844">
    <property type="entry name" value="HNH"/>
    <property type="match status" value="1"/>
</dbReference>
<dbReference type="EMBL" id="RJJQ01000005">
    <property type="protein sequence ID" value="RNI23181.1"/>
    <property type="molecule type" value="Genomic_DNA"/>
</dbReference>
<dbReference type="InterPro" id="IPR003870">
    <property type="entry name" value="DUF222"/>
</dbReference>
<feature type="region of interest" description="Disordered" evidence="2">
    <location>
        <begin position="1"/>
        <end position="42"/>
    </location>
</feature>
<accession>A0A3M9MC95</accession>
<proteinExistence type="inferred from homology"/>
<dbReference type="GO" id="GO:0004519">
    <property type="term" value="F:endonuclease activity"/>
    <property type="evidence" value="ECO:0007669"/>
    <property type="project" value="UniProtKB-KW"/>
</dbReference>